<dbReference type="PANTHER" id="PTHR46847:SF3">
    <property type="entry name" value="GALACTOFURANOSE-BINDING PROTEIN YTFQ"/>
    <property type="match status" value="1"/>
</dbReference>
<dbReference type="Proteomes" id="UP000824260">
    <property type="component" value="Unassembled WGS sequence"/>
</dbReference>
<sequence length="330" mass="36040">MKKLIALVLALTLVLSASSAFALTIGFSQIGQESDWRTANTDNVCNAIEAEGWELVYSDGQQKQENQVQALRNFITQGVDYILFTGVVSTGWDEVLKEVNEAEIPLILLDRIPSCVDDIEYAAAFGGDFVEEGKRMVRWLANYLEKEGRGEEEINIVMLEGTTGADAQVGRSEGILAELENHPNMTLVESQTGNFTRAEGQQVMETFLNSIDDIDVLLAQNDDMALGAIEAIKAAGLKPGEDIIIIGCDSVKAAFEAIVAGEMNCTVECTPLYSDFLIPTIKGLEAGETYGRDIIHPEEYCYDAEGGIPYTEDGETLSIKAADVIDERLY</sequence>
<dbReference type="Gene3D" id="3.40.50.2300">
    <property type="match status" value="2"/>
</dbReference>
<dbReference type="EMBL" id="DVFZ01000100">
    <property type="protein sequence ID" value="HIQ83449.1"/>
    <property type="molecule type" value="Genomic_DNA"/>
</dbReference>
<accession>A0A9D1CXM2</accession>
<evidence type="ECO:0000313" key="7">
    <source>
        <dbReference type="Proteomes" id="UP000824260"/>
    </source>
</evidence>
<dbReference type="Pfam" id="PF13407">
    <property type="entry name" value="Peripla_BP_4"/>
    <property type="match status" value="1"/>
</dbReference>
<comment type="similarity">
    <text evidence="2">Belongs to the bacterial solute-binding protein 2 family.</text>
</comment>
<dbReference type="AlphaFoldDB" id="A0A9D1CXM2"/>
<dbReference type="InterPro" id="IPR028082">
    <property type="entry name" value="Peripla_BP_I"/>
</dbReference>
<dbReference type="GO" id="GO:0030246">
    <property type="term" value="F:carbohydrate binding"/>
    <property type="evidence" value="ECO:0007669"/>
    <property type="project" value="UniProtKB-ARBA"/>
</dbReference>
<gene>
    <name evidence="6" type="ORF">IAA52_10165</name>
</gene>
<feature type="signal peptide" evidence="4">
    <location>
        <begin position="1"/>
        <end position="22"/>
    </location>
</feature>
<name>A0A9D1CXM2_9FIRM</name>
<proteinExistence type="inferred from homology"/>
<comment type="subcellular location">
    <subcellularLocation>
        <location evidence="1">Cell envelope</location>
    </subcellularLocation>
</comment>
<feature type="chain" id="PRO_5039533854" evidence="4">
    <location>
        <begin position="23"/>
        <end position="330"/>
    </location>
</feature>
<comment type="caution">
    <text evidence="6">The sequence shown here is derived from an EMBL/GenBank/DDBJ whole genome shotgun (WGS) entry which is preliminary data.</text>
</comment>
<evidence type="ECO:0000259" key="5">
    <source>
        <dbReference type="Pfam" id="PF13407"/>
    </source>
</evidence>
<dbReference type="GO" id="GO:0030313">
    <property type="term" value="C:cell envelope"/>
    <property type="evidence" value="ECO:0007669"/>
    <property type="project" value="UniProtKB-SubCell"/>
</dbReference>
<evidence type="ECO:0000256" key="2">
    <source>
        <dbReference type="ARBA" id="ARBA00007639"/>
    </source>
</evidence>
<keyword evidence="3 4" id="KW-0732">Signal</keyword>
<evidence type="ECO:0000256" key="3">
    <source>
        <dbReference type="ARBA" id="ARBA00022729"/>
    </source>
</evidence>
<organism evidence="6 7">
    <name type="scientific">Candidatus Pullichristensenella stercorigallinarum</name>
    <dbReference type="NCBI Taxonomy" id="2840909"/>
    <lineage>
        <taxon>Bacteria</taxon>
        <taxon>Bacillati</taxon>
        <taxon>Bacillota</taxon>
        <taxon>Clostridia</taxon>
        <taxon>Candidatus Pullichristensenella</taxon>
    </lineage>
</organism>
<dbReference type="InterPro" id="IPR025997">
    <property type="entry name" value="SBP_2_dom"/>
</dbReference>
<evidence type="ECO:0000256" key="4">
    <source>
        <dbReference type="SAM" id="SignalP"/>
    </source>
</evidence>
<evidence type="ECO:0000313" key="6">
    <source>
        <dbReference type="EMBL" id="HIQ83449.1"/>
    </source>
</evidence>
<protein>
    <submittedName>
        <fullName evidence="6">ABC transporter substrate-binding protein</fullName>
    </submittedName>
</protein>
<dbReference type="CDD" id="cd06309">
    <property type="entry name" value="PBP1_galactofuranose_YtfQ-like"/>
    <property type="match status" value="1"/>
</dbReference>
<dbReference type="SUPFAM" id="SSF53822">
    <property type="entry name" value="Periplasmic binding protein-like I"/>
    <property type="match status" value="1"/>
</dbReference>
<dbReference type="PANTHER" id="PTHR46847">
    <property type="entry name" value="D-ALLOSE-BINDING PERIPLASMIC PROTEIN-RELATED"/>
    <property type="match status" value="1"/>
</dbReference>
<evidence type="ECO:0000256" key="1">
    <source>
        <dbReference type="ARBA" id="ARBA00004196"/>
    </source>
</evidence>
<reference evidence="6" key="2">
    <citation type="journal article" date="2021" name="PeerJ">
        <title>Extensive microbial diversity within the chicken gut microbiome revealed by metagenomics and culture.</title>
        <authorList>
            <person name="Gilroy R."/>
            <person name="Ravi A."/>
            <person name="Getino M."/>
            <person name="Pursley I."/>
            <person name="Horton D.L."/>
            <person name="Alikhan N.F."/>
            <person name="Baker D."/>
            <person name="Gharbi K."/>
            <person name="Hall N."/>
            <person name="Watson M."/>
            <person name="Adriaenssens E.M."/>
            <person name="Foster-Nyarko E."/>
            <person name="Jarju S."/>
            <person name="Secka A."/>
            <person name="Antonio M."/>
            <person name="Oren A."/>
            <person name="Chaudhuri R.R."/>
            <person name="La Ragione R."/>
            <person name="Hildebrand F."/>
            <person name="Pallen M.J."/>
        </authorList>
    </citation>
    <scope>NUCLEOTIDE SEQUENCE</scope>
    <source>
        <strain evidence="6">ChiSjej6B24-2974</strain>
    </source>
</reference>
<reference evidence="6" key="1">
    <citation type="submission" date="2020-10" db="EMBL/GenBank/DDBJ databases">
        <authorList>
            <person name="Gilroy R."/>
        </authorList>
    </citation>
    <scope>NUCLEOTIDE SEQUENCE</scope>
    <source>
        <strain evidence="6">ChiSjej6B24-2974</strain>
    </source>
</reference>
<feature type="domain" description="Periplasmic binding protein" evidence="5">
    <location>
        <begin position="25"/>
        <end position="267"/>
    </location>
</feature>